<comment type="subunit">
    <text evidence="5">Heterooligomer composed of large and small subunits.</text>
</comment>
<evidence type="ECO:0000313" key="11">
    <source>
        <dbReference type="Proteomes" id="UP000288212"/>
    </source>
</evidence>
<comment type="caution">
    <text evidence="10">The sequence shown here is derived from an EMBL/GenBank/DDBJ whole genome shotgun (WGS) entry which is preliminary data.</text>
</comment>
<evidence type="ECO:0000256" key="2">
    <source>
        <dbReference type="ARBA" id="ARBA00022722"/>
    </source>
</evidence>
<dbReference type="EC" id="3.1.11.6" evidence="5"/>
<evidence type="ECO:0000256" key="4">
    <source>
        <dbReference type="ARBA" id="ARBA00022839"/>
    </source>
</evidence>
<evidence type="ECO:0000313" key="10">
    <source>
        <dbReference type="EMBL" id="RUO18296.1"/>
    </source>
</evidence>
<dbReference type="GO" id="GO:0005737">
    <property type="term" value="C:cytoplasm"/>
    <property type="evidence" value="ECO:0007669"/>
    <property type="project" value="UniProtKB-SubCell"/>
</dbReference>
<keyword evidence="1 5" id="KW-0963">Cytoplasm</keyword>
<evidence type="ECO:0000259" key="9">
    <source>
        <dbReference type="Pfam" id="PF13742"/>
    </source>
</evidence>
<evidence type="ECO:0000256" key="3">
    <source>
        <dbReference type="ARBA" id="ARBA00022801"/>
    </source>
</evidence>
<evidence type="ECO:0000256" key="7">
    <source>
        <dbReference type="SAM" id="Coils"/>
    </source>
</evidence>
<evidence type="ECO:0000259" key="8">
    <source>
        <dbReference type="Pfam" id="PF02601"/>
    </source>
</evidence>
<dbReference type="GO" id="GO:0009318">
    <property type="term" value="C:exodeoxyribonuclease VII complex"/>
    <property type="evidence" value="ECO:0007669"/>
    <property type="project" value="UniProtKB-UniRule"/>
</dbReference>
<dbReference type="HAMAP" id="MF_00378">
    <property type="entry name" value="Exonuc_7_L"/>
    <property type="match status" value="1"/>
</dbReference>
<dbReference type="OrthoDB" id="9802795at2"/>
<feature type="domain" description="OB-fold nucleic acid binding" evidence="9">
    <location>
        <begin position="22"/>
        <end position="122"/>
    </location>
</feature>
<proteinExistence type="inferred from homology"/>
<evidence type="ECO:0000256" key="5">
    <source>
        <dbReference type="HAMAP-Rule" id="MF_00378"/>
    </source>
</evidence>
<organism evidence="10 11">
    <name type="scientific">Aliidiomarina haloalkalitolerans</name>
    <dbReference type="NCBI Taxonomy" id="859059"/>
    <lineage>
        <taxon>Bacteria</taxon>
        <taxon>Pseudomonadati</taxon>
        <taxon>Pseudomonadota</taxon>
        <taxon>Gammaproteobacteria</taxon>
        <taxon>Alteromonadales</taxon>
        <taxon>Idiomarinaceae</taxon>
        <taxon>Aliidiomarina</taxon>
    </lineage>
</organism>
<comment type="subcellular location">
    <subcellularLocation>
        <location evidence="5 6">Cytoplasm</location>
    </subcellularLocation>
</comment>
<feature type="domain" description="Exonuclease VII large subunit C-terminal" evidence="8">
    <location>
        <begin position="146"/>
        <end position="460"/>
    </location>
</feature>
<comment type="function">
    <text evidence="5">Bidirectionally degrades single-stranded DNA into large acid-insoluble oligonucleotides, which are then degraded further into small acid-soluble oligonucleotides.</text>
</comment>
<name>A0A432VQ77_9GAMM</name>
<accession>A0A432VQ77</accession>
<comment type="catalytic activity">
    <reaction evidence="5 6">
        <text>Exonucleolytic cleavage in either 5'- to 3'- or 3'- to 5'-direction to yield nucleoside 5'-phosphates.</text>
        <dbReference type="EC" id="3.1.11.6"/>
    </reaction>
</comment>
<reference evidence="10 11" key="1">
    <citation type="journal article" date="2011" name="Front. Microbiol.">
        <title>Genomic signatures of strain selection and enhancement in Bacillus atrophaeus var. globigii, a historical biowarfare simulant.</title>
        <authorList>
            <person name="Gibbons H.S."/>
            <person name="Broomall S.M."/>
            <person name="McNew L.A."/>
            <person name="Daligault H."/>
            <person name="Chapman C."/>
            <person name="Bruce D."/>
            <person name="Karavis M."/>
            <person name="Krepps M."/>
            <person name="McGregor P.A."/>
            <person name="Hong C."/>
            <person name="Park K.H."/>
            <person name="Akmal A."/>
            <person name="Feldman A."/>
            <person name="Lin J.S."/>
            <person name="Chang W.E."/>
            <person name="Higgs B.W."/>
            <person name="Demirev P."/>
            <person name="Lindquist J."/>
            <person name="Liem A."/>
            <person name="Fochler E."/>
            <person name="Read T.D."/>
            <person name="Tapia R."/>
            <person name="Johnson S."/>
            <person name="Bishop-Lilly K.A."/>
            <person name="Detter C."/>
            <person name="Han C."/>
            <person name="Sozhamannan S."/>
            <person name="Rosenzweig C.N."/>
            <person name="Skowronski E.W."/>
        </authorList>
    </citation>
    <scope>NUCLEOTIDE SEQUENCE [LARGE SCALE GENOMIC DNA]</scope>
    <source>
        <strain evidence="10 11">AK5</strain>
    </source>
</reference>
<keyword evidence="2 5" id="KW-0540">Nuclease</keyword>
<dbReference type="PANTHER" id="PTHR30008">
    <property type="entry name" value="EXODEOXYRIBONUCLEASE 7 LARGE SUBUNIT"/>
    <property type="match status" value="1"/>
</dbReference>
<keyword evidence="3 5" id="KW-0378">Hydrolase</keyword>
<evidence type="ECO:0000256" key="6">
    <source>
        <dbReference type="RuleBase" id="RU004355"/>
    </source>
</evidence>
<dbReference type="GO" id="GO:0006308">
    <property type="term" value="P:DNA catabolic process"/>
    <property type="evidence" value="ECO:0007669"/>
    <property type="project" value="UniProtKB-UniRule"/>
</dbReference>
<dbReference type="CDD" id="cd04489">
    <property type="entry name" value="ExoVII_LU_OBF"/>
    <property type="match status" value="1"/>
</dbReference>
<dbReference type="AlphaFoldDB" id="A0A432VQ77"/>
<gene>
    <name evidence="5" type="primary">xseA</name>
    <name evidence="10" type="ORF">CWE06_11445</name>
</gene>
<feature type="coiled-coil region" evidence="7">
    <location>
        <begin position="339"/>
        <end position="371"/>
    </location>
</feature>
<dbReference type="InterPro" id="IPR025824">
    <property type="entry name" value="OB-fold_nuc-bd_dom"/>
</dbReference>
<dbReference type="GO" id="GO:0008855">
    <property type="term" value="F:exodeoxyribonuclease VII activity"/>
    <property type="evidence" value="ECO:0007669"/>
    <property type="project" value="UniProtKB-UniRule"/>
</dbReference>
<dbReference type="Pfam" id="PF02601">
    <property type="entry name" value="Exonuc_VII_L"/>
    <property type="match status" value="1"/>
</dbReference>
<evidence type="ECO:0000256" key="1">
    <source>
        <dbReference type="ARBA" id="ARBA00022490"/>
    </source>
</evidence>
<dbReference type="InterPro" id="IPR020579">
    <property type="entry name" value="Exonuc_VII_lsu_C"/>
</dbReference>
<dbReference type="GO" id="GO:0003676">
    <property type="term" value="F:nucleic acid binding"/>
    <property type="evidence" value="ECO:0007669"/>
    <property type="project" value="InterPro"/>
</dbReference>
<dbReference type="RefSeq" id="WP_126794449.1">
    <property type="nucleotide sequence ID" value="NZ_PIPI01000010.1"/>
</dbReference>
<protein>
    <recommendedName>
        <fullName evidence="5">Exodeoxyribonuclease 7 large subunit</fullName>
        <ecNumber evidence="5">3.1.11.6</ecNumber>
    </recommendedName>
    <alternativeName>
        <fullName evidence="5">Exodeoxyribonuclease VII large subunit</fullName>
        <shortName evidence="5">Exonuclease VII large subunit</shortName>
    </alternativeName>
</protein>
<keyword evidence="7" id="KW-0175">Coiled coil</keyword>
<dbReference type="InterPro" id="IPR003753">
    <property type="entry name" value="Exonuc_VII_L"/>
</dbReference>
<keyword evidence="11" id="KW-1185">Reference proteome</keyword>
<dbReference type="NCBIfam" id="TIGR00237">
    <property type="entry name" value="xseA"/>
    <property type="match status" value="1"/>
</dbReference>
<dbReference type="Pfam" id="PF13742">
    <property type="entry name" value="tRNA_anti_2"/>
    <property type="match status" value="1"/>
</dbReference>
<dbReference type="Proteomes" id="UP000288212">
    <property type="component" value="Unassembled WGS sequence"/>
</dbReference>
<keyword evidence="4 5" id="KW-0269">Exonuclease</keyword>
<dbReference type="PANTHER" id="PTHR30008:SF0">
    <property type="entry name" value="EXODEOXYRIBONUCLEASE 7 LARGE SUBUNIT"/>
    <property type="match status" value="1"/>
</dbReference>
<sequence length="467" mass="52873">MHSFDDPFASEQGHDDEKHNIFTVSRLNSEVRRLLESHFGSIWLVGEISNFSAPSSGHWYFTLKDEQAQVRCAMFRGNNQRVRLAVNGRPNSQNMHGLQVLVRARLSLYEPRGDYQLIVEHLEPAGAGLLQQQFEALKQKLQQEGLFALERKKPLPKQVRTLGVITSPTGAAIKDVLSVLKRRDPSLDVIIYPAQVQGAEAPAQLRHALATAIRRNEVDVLLLTRGGGSLEDLWCFNDEALARDLAACPLPTISAVGHEVDFSICDFVADMRAATPSAAAELVSQDQQQLVRQLQQTEQHATRAMQQILQRQRTQLLHLRQRLQPLSPQQRLQMRAQQLDDWQQRAEQAMVRRLRQQQQQLQQLQHRLQRAQPGHALPALRQRTEQLYNQGVRAITQRLNQALSRQQAAQQALDIVSPLHTLKRGYSITVNANGDIIRNASAFKPGDELRTRFAEGEVISEVRQVKP</sequence>
<dbReference type="EMBL" id="PIPI01000010">
    <property type="protein sequence ID" value="RUO18296.1"/>
    <property type="molecule type" value="Genomic_DNA"/>
</dbReference>
<comment type="similarity">
    <text evidence="5 6">Belongs to the XseA family.</text>
</comment>